<dbReference type="RefSeq" id="WP_150672712.1">
    <property type="nucleotide sequence ID" value="NZ_CABVJE010000009.1"/>
</dbReference>
<dbReference type="Proteomes" id="UP000327191">
    <property type="component" value="Unassembled WGS sequence"/>
</dbReference>
<dbReference type="OrthoDB" id="7033678at2"/>
<dbReference type="AlphaFoldDB" id="A0A5E7TPQ2"/>
<gene>
    <name evidence="1" type="ORF">PS938_02370</name>
</gene>
<sequence>MSTDQEKSFIATLSTRYGRPHFPKLTYRKKITTPRPDYEAFTFSHYIDVSNYLFLKPDIPRDALKFYFRCLDDYYTLYIFTPGEYYYMTVSREEKDFLNAYATNDGDQTTFNLLDARGKIITLDQLDNDTPTIRIQTRGGHLLRAGLSRNKYDPKVGTFIRTNATRSSSILDFKLNILQRNVPY</sequence>
<reference evidence="1 2" key="1">
    <citation type="submission" date="2019-09" db="EMBL/GenBank/DDBJ databases">
        <authorList>
            <person name="Chandra G."/>
            <person name="Truman W A."/>
        </authorList>
    </citation>
    <scope>NUCLEOTIDE SEQUENCE [LARGE SCALE GENOMIC DNA]</scope>
    <source>
        <strain evidence="1">PS938</strain>
    </source>
</reference>
<dbReference type="EMBL" id="CABVJE010000009">
    <property type="protein sequence ID" value="VVP99815.1"/>
    <property type="molecule type" value="Genomic_DNA"/>
</dbReference>
<organism evidence="1 2">
    <name type="scientific">Pseudomonas fluorescens</name>
    <dbReference type="NCBI Taxonomy" id="294"/>
    <lineage>
        <taxon>Bacteria</taxon>
        <taxon>Pseudomonadati</taxon>
        <taxon>Pseudomonadota</taxon>
        <taxon>Gammaproteobacteria</taxon>
        <taxon>Pseudomonadales</taxon>
        <taxon>Pseudomonadaceae</taxon>
        <taxon>Pseudomonas</taxon>
    </lineage>
</organism>
<evidence type="ECO:0000313" key="1">
    <source>
        <dbReference type="EMBL" id="VVP99815.1"/>
    </source>
</evidence>
<accession>A0A5E7TPQ2</accession>
<protein>
    <submittedName>
        <fullName evidence="1">Uncharacterized protein</fullName>
    </submittedName>
</protein>
<evidence type="ECO:0000313" key="2">
    <source>
        <dbReference type="Proteomes" id="UP000327191"/>
    </source>
</evidence>
<proteinExistence type="predicted"/>
<name>A0A5E7TPQ2_PSEFL</name>